<gene>
    <name evidence="1" type="ORF">LTR37_005108</name>
</gene>
<dbReference type="Proteomes" id="UP001281147">
    <property type="component" value="Unassembled WGS sequence"/>
</dbReference>
<protein>
    <submittedName>
        <fullName evidence="1">Uncharacterized protein</fullName>
    </submittedName>
</protein>
<reference evidence="1" key="1">
    <citation type="submission" date="2023-07" db="EMBL/GenBank/DDBJ databases">
        <title>Black Yeasts Isolated from many extreme environments.</title>
        <authorList>
            <person name="Coleine C."/>
            <person name="Stajich J.E."/>
            <person name="Selbmann L."/>
        </authorList>
    </citation>
    <scope>NUCLEOTIDE SEQUENCE</scope>
    <source>
        <strain evidence="1">CCFEE 5714</strain>
    </source>
</reference>
<evidence type="ECO:0000313" key="1">
    <source>
        <dbReference type="EMBL" id="KAK3718295.1"/>
    </source>
</evidence>
<sequence>MSKRKRTEHAEAADEAANHHKKRKRSKATSPERAGSYSSTRTDQKSGSKPLPSTNGSSAAPNETHGQAPPQPPPSLSRAQRKRWRRQQKKLKLLGRSEGRPSTASNGSSAAQQVKPNGSIPRVAGMSLLDKSAMKQSAKTFLMPVRKKVWHGIEATSMNDDRKASSSVQLPGKQPSSTGNGSSDTVPQQEQSSAVVATQAAATDRNDQSINPDYYIKSSKPRRSEPMQHKTGSVDKRLAEMSKDPKHQSLAVPSISFRRSSFANKPDSVPSYSEQPDAAEAFKRFSAFVQGSDSETSEDESEGSDDESDSEDHSAKQPAAKNAESRTKIFPPHADDESNDNEGEEGGDEIVDDGLATREPMVQGAGSRKQIPNESAKDESGESEDDDRHERPAVRQPAKQNTKTRQDAPAENASDESSEEESEDGSDSGDLAMRQPEAQLLDELNKDLCIKNEGIPATPASEEPSNLLEQEAEGRDEPSAEDHLPMFSSPAPPRPESTSASTWPANVGIKRQSSFLEQEAGRNRSSSGPIPEHMNKKPRQSLTPVHAKHDPFDVPEDDSEEALLTMDEISKNVFGLTRALPAMGPDAIICNSVHVPEDESFDTIEIASKHIKHNTGLPAGNINSGASDAVTESLRRSKSSSSLSELSRSPSPPAELLRNETHTKHLTEQGDKDDSIVVVQEDAEDSIVVAEGKAAPVKKRKMTGRTSKHFTPEKRLRRKAVPKEVKNQDTTTAPIVLEGTPSGSDEEPDDRSELPRAQQAIATARRPRRQRTTITYQLDQISSPSEENDDDGAEPAGDDTPRAEQAIKEIVVNRTKRPARKPAAQDSDTIEAQTPDTKAVTPSAKRSKRKSTGKHSTYFTPPSRPPKQPLDTTLLDRVDLYNTTSSGRTARVPAGTSTAPVPSINCPTFGIIQEKLWREPFWLLIAVTFLNKTTGRAAVPVFWELKKRYPTPEALADANQEDLFEMIWSLGLQRQRSKRLISMAKAWIEEPPVKGRRWRTLHYPLKGDGKEHKSGVVVEEDADDVRGALEIGQIPGCGPYAWDSWRIFCRDALRRVAEDYNGLNAVGEGFVPEWQKVLPLDKELRACLRWMWLREGWVWDPLTGDKSRATEVEMNAAVRGEMEIQDPVERKFAAQAAGVEPVQEPTLSAQGLEVNQEAGTEQQAADANEVEKVRLKTPDKAPDDLSDDSETIVVATPSKKGARRSVRLSG</sequence>
<comment type="caution">
    <text evidence="1">The sequence shown here is derived from an EMBL/GenBank/DDBJ whole genome shotgun (WGS) entry which is preliminary data.</text>
</comment>
<organism evidence="1 2">
    <name type="scientific">Vermiconidia calcicola</name>
    <dbReference type="NCBI Taxonomy" id="1690605"/>
    <lineage>
        <taxon>Eukaryota</taxon>
        <taxon>Fungi</taxon>
        <taxon>Dikarya</taxon>
        <taxon>Ascomycota</taxon>
        <taxon>Pezizomycotina</taxon>
        <taxon>Dothideomycetes</taxon>
        <taxon>Dothideomycetidae</taxon>
        <taxon>Mycosphaerellales</taxon>
        <taxon>Extremaceae</taxon>
        <taxon>Vermiconidia</taxon>
    </lineage>
</organism>
<proteinExistence type="predicted"/>
<evidence type="ECO:0000313" key="2">
    <source>
        <dbReference type="Proteomes" id="UP001281147"/>
    </source>
</evidence>
<name>A0ACC3NLI0_9PEZI</name>
<dbReference type="EMBL" id="JAUTXU010000032">
    <property type="protein sequence ID" value="KAK3718295.1"/>
    <property type="molecule type" value="Genomic_DNA"/>
</dbReference>
<keyword evidence="2" id="KW-1185">Reference proteome</keyword>
<accession>A0ACC3NLI0</accession>